<name>A0ABS6VJC3_9GAMM</name>
<feature type="transmembrane region" description="Helical" evidence="1">
    <location>
        <begin position="47"/>
        <end position="64"/>
    </location>
</feature>
<dbReference type="EMBL" id="JAHVXZ010000016">
    <property type="protein sequence ID" value="MBW1259447.1"/>
    <property type="molecule type" value="Genomic_DNA"/>
</dbReference>
<keyword evidence="1" id="KW-1133">Transmembrane helix</keyword>
<feature type="transmembrane region" description="Helical" evidence="1">
    <location>
        <begin position="104"/>
        <end position="125"/>
    </location>
</feature>
<evidence type="ECO:0000313" key="3">
    <source>
        <dbReference type="Proteomes" id="UP001197236"/>
    </source>
</evidence>
<keyword evidence="1" id="KW-0472">Membrane</keyword>
<dbReference type="Proteomes" id="UP001197236">
    <property type="component" value="Unassembled WGS sequence"/>
</dbReference>
<organism evidence="2 3">
    <name type="scientific">Pantoea allii</name>
    <dbReference type="NCBI Taxonomy" id="574096"/>
    <lineage>
        <taxon>Bacteria</taxon>
        <taxon>Pseudomonadati</taxon>
        <taxon>Pseudomonadota</taxon>
        <taxon>Gammaproteobacteria</taxon>
        <taxon>Enterobacterales</taxon>
        <taxon>Erwiniaceae</taxon>
        <taxon>Pantoea</taxon>
    </lineage>
</organism>
<gene>
    <name evidence="2" type="ORF">KYI95_19945</name>
</gene>
<sequence length="132" mass="14545">MNVMLKRRWPRGKGINLCGLVAMLLTDNLVMAWLIKTGQVDVVSWPVWRMMVLASLVTLGVQVRRGKHTLLTTVQALTGLWALSLIVCIVNSLIIWAWPSSAFLYSALCVSACMGAVVAPAITLFELTFDRA</sequence>
<feature type="transmembrane region" description="Helical" evidence="1">
    <location>
        <begin position="76"/>
        <end position="98"/>
    </location>
</feature>
<protein>
    <submittedName>
        <fullName evidence="2">Uncharacterized protein</fullName>
    </submittedName>
</protein>
<reference evidence="2 3" key="1">
    <citation type="submission" date="2021-07" db="EMBL/GenBank/DDBJ databases">
        <title>A novel phosphonate cluster across the Pantoea species complex is important for pathogenicity in onion.</title>
        <authorList>
            <person name="Zhao M."/>
            <person name="Stice S."/>
            <person name="Shin G.Y."/>
            <person name="Coutinho T."/>
            <person name="Gitaitis R."/>
            <person name="Kvitko B."/>
            <person name="Dutta B."/>
        </authorList>
    </citation>
    <scope>NUCLEOTIDE SEQUENCE [LARGE SCALE GENOMIC DNA]</scope>
    <source>
        <strain evidence="2 3">BD 382</strain>
    </source>
</reference>
<keyword evidence="1" id="KW-0812">Transmembrane</keyword>
<comment type="caution">
    <text evidence="2">The sequence shown here is derived from an EMBL/GenBank/DDBJ whole genome shotgun (WGS) entry which is preliminary data.</text>
</comment>
<feature type="transmembrane region" description="Helical" evidence="1">
    <location>
        <begin position="14"/>
        <end position="35"/>
    </location>
</feature>
<dbReference type="RefSeq" id="WP_029571070.1">
    <property type="nucleotide sequence ID" value="NZ_CP193912.1"/>
</dbReference>
<evidence type="ECO:0000256" key="1">
    <source>
        <dbReference type="SAM" id="Phobius"/>
    </source>
</evidence>
<accession>A0ABS6VJC3</accession>
<keyword evidence="3" id="KW-1185">Reference proteome</keyword>
<evidence type="ECO:0000313" key="2">
    <source>
        <dbReference type="EMBL" id="MBW1259447.1"/>
    </source>
</evidence>
<proteinExistence type="predicted"/>